<dbReference type="Gene3D" id="2.40.70.10">
    <property type="entry name" value="Acid Proteases"/>
    <property type="match status" value="2"/>
</dbReference>
<dbReference type="PANTHER" id="PTHR47965:SF12">
    <property type="entry name" value="ASPARTIC PROTEINASE 3-RELATED"/>
    <property type="match status" value="1"/>
</dbReference>
<organism evidence="9 10">
    <name type="scientific">Porphyridium purpureum</name>
    <name type="common">Red alga</name>
    <name type="synonym">Porphyridium cruentum</name>
    <dbReference type="NCBI Taxonomy" id="35688"/>
    <lineage>
        <taxon>Eukaryota</taxon>
        <taxon>Rhodophyta</taxon>
        <taxon>Bangiophyceae</taxon>
        <taxon>Porphyridiales</taxon>
        <taxon>Porphyridiaceae</taxon>
        <taxon>Porphyridium</taxon>
    </lineage>
</organism>
<dbReference type="PANTHER" id="PTHR47965">
    <property type="entry name" value="ASPARTYL PROTEASE-RELATED"/>
    <property type="match status" value="1"/>
</dbReference>
<sequence>MACARRRKAPLALVCAALVLQVFLQRLVLSSGSSAVIKLPLVKRYAVHGGTHLGRLAMPESLMIRRLDGSHKAISIVSQLHGGFRLGVFYMQVEVDGLQVHVHVDTGSAALAVPFMQSSLSSTTESSVQCNADVCQGKTDRCRISSKCGGCGEFRGCCAKQNVSQCAFNVRYADGSSLDGHVLRGALKIGSLQAPVYYGGIQSQTTNFARENVTGIFGLAPADHVCYPNCHRAPFAEFVEQSKIDNVFAMCLAADGGVLSIGGLDRSMVNLREEPVHWIPYDTSADVFSIGRCNGIKVGDVIIDMSHTPTNRILVDSGTTLIVVPTSLWRPIEKAFTSKYCSVVNACNTTEKWLYPMGCYEQERSSFGGFPTLEFKLADGHVLKLEPEIYMVPVTLNGKKYTCFGVQAQDLGHSSIIFGNVLMQKYLTVFDRMTHKIGFGWPGHACRANNESTLTASKFP</sequence>
<dbReference type="EMBL" id="VRMN01000002">
    <property type="protein sequence ID" value="KAA8497293.1"/>
    <property type="molecule type" value="Genomic_DNA"/>
</dbReference>
<dbReference type="InterPro" id="IPR034164">
    <property type="entry name" value="Pepsin-like_dom"/>
</dbReference>
<dbReference type="OrthoDB" id="4784at2759"/>
<dbReference type="PRINTS" id="PR00792">
    <property type="entry name" value="PEPSIN"/>
</dbReference>
<feature type="domain" description="Peptidase A1" evidence="8">
    <location>
        <begin position="89"/>
        <end position="440"/>
    </location>
</feature>
<evidence type="ECO:0000256" key="1">
    <source>
        <dbReference type="ARBA" id="ARBA00007447"/>
    </source>
</evidence>
<dbReference type="AlphaFoldDB" id="A0A5J4Z2X9"/>
<keyword evidence="6" id="KW-0865">Zymogen</keyword>
<evidence type="ECO:0000256" key="2">
    <source>
        <dbReference type="ARBA" id="ARBA00022670"/>
    </source>
</evidence>
<evidence type="ECO:0000313" key="9">
    <source>
        <dbReference type="EMBL" id="KAA8497293.1"/>
    </source>
</evidence>
<gene>
    <name evidence="9" type="ORF">FVE85_1022</name>
</gene>
<accession>A0A5J4Z2X9</accession>
<comment type="similarity">
    <text evidence="1">Belongs to the peptidase A1 family.</text>
</comment>
<dbReference type="CDD" id="cd05471">
    <property type="entry name" value="pepsin_like"/>
    <property type="match status" value="1"/>
</dbReference>
<evidence type="ECO:0000256" key="7">
    <source>
        <dbReference type="SAM" id="SignalP"/>
    </source>
</evidence>
<dbReference type="OMA" id="CIGRIDG"/>
<dbReference type="InterPro" id="IPR033121">
    <property type="entry name" value="PEPTIDASE_A1"/>
</dbReference>
<proteinExistence type="inferred from homology"/>
<protein>
    <submittedName>
        <fullName evidence="9">Plasmepsin-1</fullName>
    </submittedName>
</protein>
<feature type="signal peptide" evidence="7">
    <location>
        <begin position="1"/>
        <end position="30"/>
    </location>
</feature>
<evidence type="ECO:0000256" key="3">
    <source>
        <dbReference type="ARBA" id="ARBA00022729"/>
    </source>
</evidence>
<evidence type="ECO:0000259" key="8">
    <source>
        <dbReference type="PROSITE" id="PS51767"/>
    </source>
</evidence>
<feature type="chain" id="PRO_5023858432" evidence="7">
    <location>
        <begin position="31"/>
        <end position="460"/>
    </location>
</feature>
<dbReference type="Proteomes" id="UP000324585">
    <property type="component" value="Unassembled WGS sequence"/>
</dbReference>
<keyword evidence="2" id="KW-0645">Protease</keyword>
<evidence type="ECO:0000256" key="5">
    <source>
        <dbReference type="ARBA" id="ARBA00022801"/>
    </source>
</evidence>
<dbReference type="SUPFAM" id="SSF50630">
    <property type="entry name" value="Acid proteases"/>
    <property type="match status" value="1"/>
</dbReference>
<dbReference type="GO" id="GO:0004190">
    <property type="term" value="F:aspartic-type endopeptidase activity"/>
    <property type="evidence" value="ECO:0007669"/>
    <property type="project" value="UniProtKB-KW"/>
</dbReference>
<reference evidence="10" key="1">
    <citation type="journal article" date="2019" name="Nat. Commun.">
        <title>Expansion of phycobilisome linker gene families in mesophilic red algae.</title>
        <authorList>
            <person name="Lee J."/>
            <person name="Kim D."/>
            <person name="Bhattacharya D."/>
            <person name="Yoon H.S."/>
        </authorList>
    </citation>
    <scope>NUCLEOTIDE SEQUENCE [LARGE SCALE GENOMIC DNA]</scope>
    <source>
        <strain evidence="10">CCMP 1328</strain>
    </source>
</reference>
<evidence type="ECO:0000256" key="6">
    <source>
        <dbReference type="ARBA" id="ARBA00023145"/>
    </source>
</evidence>
<dbReference type="InterPro" id="IPR021109">
    <property type="entry name" value="Peptidase_aspartic_dom_sf"/>
</dbReference>
<keyword evidence="10" id="KW-1185">Reference proteome</keyword>
<keyword evidence="3 7" id="KW-0732">Signal</keyword>
<dbReference type="GO" id="GO:0006508">
    <property type="term" value="P:proteolysis"/>
    <property type="evidence" value="ECO:0007669"/>
    <property type="project" value="UniProtKB-KW"/>
</dbReference>
<dbReference type="PROSITE" id="PS51767">
    <property type="entry name" value="PEPTIDASE_A1"/>
    <property type="match status" value="1"/>
</dbReference>
<keyword evidence="5" id="KW-0378">Hydrolase</keyword>
<evidence type="ECO:0000256" key="4">
    <source>
        <dbReference type="ARBA" id="ARBA00022750"/>
    </source>
</evidence>
<keyword evidence="4" id="KW-0064">Aspartyl protease</keyword>
<evidence type="ECO:0000313" key="10">
    <source>
        <dbReference type="Proteomes" id="UP000324585"/>
    </source>
</evidence>
<dbReference type="Pfam" id="PF00026">
    <property type="entry name" value="Asp"/>
    <property type="match status" value="1"/>
</dbReference>
<dbReference type="InterPro" id="IPR001461">
    <property type="entry name" value="Aspartic_peptidase_A1"/>
</dbReference>
<name>A0A5J4Z2X9_PORPP</name>
<comment type="caution">
    <text evidence="9">The sequence shown here is derived from an EMBL/GenBank/DDBJ whole genome shotgun (WGS) entry which is preliminary data.</text>
</comment>